<dbReference type="AlphaFoldDB" id="A0AAD8V902"/>
<evidence type="ECO:0000313" key="2">
    <source>
        <dbReference type="Proteomes" id="UP001230504"/>
    </source>
</evidence>
<accession>A0AAD8V902</accession>
<sequence>MGLDMPSRDILQTLFSFPSTGAVPAPDLHFPVPVRMDAPPCCLHNLPPLSGLSHAGCALSPIQRYGPMVPVEISMLLRLPNQHSTRIDSAQLSETCVTFAEPPCPSYQNLSCHPASHSNLFAWLLPYSTSPPYPRIRHCSCSEAFHVQHPSRLKLPSFLPPSSLDR</sequence>
<name>A0AAD8V902_9PEZI</name>
<proteinExistence type="predicted"/>
<keyword evidence="2" id="KW-1185">Reference proteome</keyword>
<reference evidence="1" key="1">
    <citation type="submission" date="2021-06" db="EMBL/GenBank/DDBJ databases">
        <title>Comparative genomics, transcriptomics and evolutionary studies reveal genomic signatures of adaptation to plant cell wall in hemibiotrophic fungi.</title>
        <authorList>
            <consortium name="DOE Joint Genome Institute"/>
            <person name="Baroncelli R."/>
            <person name="Diaz J.F."/>
            <person name="Benocci T."/>
            <person name="Peng M."/>
            <person name="Battaglia E."/>
            <person name="Haridas S."/>
            <person name="Andreopoulos W."/>
            <person name="Labutti K."/>
            <person name="Pangilinan J."/>
            <person name="Floch G.L."/>
            <person name="Makela M.R."/>
            <person name="Henrissat B."/>
            <person name="Grigoriev I.V."/>
            <person name="Crouch J.A."/>
            <person name="De Vries R.P."/>
            <person name="Sukno S.A."/>
            <person name="Thon M.R."/>
        </authorList>
    </citation>
    <scope>NUCLEOTIDE SEQUENCE</scope>
    <source>
        <strain evidence="1">CBS 125086</strain>
    </source>
</reference>
<dbReference type="Proteomes" id="UP001230504">
    <property type="component" value="Unassembled WGS sequence"/>
</dbReference>
<dbReference type="EMBL" id="JAHLJV010000010">
    <property type="protein sequence ID" value="KAK1596823.1"/>
    <property type="molecule type" value="Genomic_DNA"/>
</dbReference>
<dbReference type="GeneID" id="85441258"/>
<comment type="caution">
    <text evidence="1">The sequence shown here is derived from an EMBL/GenBank/DDBJ whole genome shotgun (WGS) entry which is preliminary data.</text>
</comment>
<organism evidence="1 2">
    <name type="scientific">Colletotrichum navitas</name>
    <dbReference type="NCBI Taxonomy" id="681940"/>
    <lineage>
        <taxon>Eukaryota</taxon>
        <taxon>Fungi</taxon>
        <taxon>Dikarya</taxon>
        <taxon>Ascomycota</taxon>
        <taxon>Pezizomycotina</taxon>
        <taxon>Sordariomycetes</taxon>
        <taxon>Hypocreomycetidae</taxon>
        <taxon>Glomerellales</taxon>
        <taxon>Glomerellaceae</taxon>
        <taxon>Colletotrichum</taxon>
        <taxon>Colletotrichum graminicola species complex</taxon>
    </lineage>
</organism>
<protein>
    <submittedName>
        <fullName evidence="1">Uncharacterized protein</fullName>
    </submittedName>
</protein>
<dbReference type="RefSeq" id="XP_060417660.1">
    <property type="nucleotide sequence ID" value="XM_060557018.1"/>
</dbReference>
<gene>
    <name evidence="1" type="ORF">LY79DRAFT_542820</name>
</gene>
<evidence type="ECO:0000313" key="1">
    <source>
        <dbReference type="EMBL" id="KAK1596823.1"/>
    </source>
</evidence>